<dbReference type="GO" id="GO:0046872">
    <property type="term" value="F:metal ion binding"/>
    <property type="evidence" value="ECO:0007669"/>
    <property type="project" value="UniProtKB-KW"/>
</dbReference>
<feature type="compositionally biased region" description="Low complexity" evidence="11">
    <location>
        <begin position="64"/>
        <end position="78"/>
    </location>
</feature>
<keyword evidence="8 10" id="KW-0472">Membrane</keyword>
<dbReference type="GO" id="GO:0005743">
    <property type="term" value="C:mitochondrial inner membrane"/>
    <property type="evidence" value="ECO:0007669"/>
    <property type="project" value="UniProtKB-SubCell"/>
</dbReference>
<evidence type="ECO:0000256" key="10">
    <source>
        <dbReference type="RuleBase" id="RU363130"/>
    </source>
</evidence>
<evidence type="ECO:0000313" key="13">
    <source>
        <dbReference type="Proteomes" id="UP000620124"/>
    </source>
</evidence>
<reference evidence="12" key="1">
    <citation type="submission" date="2020-05" db="EMBL/GenBank/DDBJ databases">
        <title>Mycena genomes resolve the evolution of fungal bioluminescence.</title>
        <authorList>
            <person name="Tsai I.J."/>
        </authorList>
    </citation>
    <scope>NUCLEOTIDE SEQUENCE</scope>
    <source>
        <strain evidence="12">CCC161011</strain>
    </source>
</reference>
<evidence type="ECO:0000256" key="11">
    <source>
        <dbReference type="SAM" id="MobiDB-lite"/>
    </source>
</evidence>
<sequence length="240" mass="27002">MSQCPVQQQAGKLKSSTTARCPVSQNLDNVNPVNNVPFNLSQSPAPNQSISLSTKREQSSIPCATSSEPDPADSSSSTWMYPSPQQFYNALTRKGYEMPQDQMEAMVQLHNFLNEEAWADVLRWEARWQRSFAVPTLVQICGKPRELSFKARGLLVAGWLLPSWFASVRPFDRHDWLVRRASGREVRYIIDYYRAPPDELGNPAFTLDVRPASDCVDNIKQRVSTAAGALWSSLFTKSCN</sequence>
<dbReference type="Pfam" id="PF01265">
    <property type="entry name" value="Cyto_heme_lyase"/>
    <property type="match status" value="1"/>
</dbReference>
<feature type="compositionally biased region" description="Polar residues" evidence="11">
    <location>
        <begin position="1"/>
        <end position="28"/>
    </location>
</feature>
<comment type="caution">
    <text evidence="12">The sequence shown here is derived from an EMBL/GenBank/DDBJ whole genome shotgun (WGS) entry which is preliminary data.</text>
</comment>
<evidence type="ECO:0000256" key="7">
    <source>
        <dbReference type="ARBA" id="ARBA00023128"/>
    </source>
</evidence>
<dbReference type="EMBL" id="JACAZI010000014">
    <property type="protein sequence ID" value="KAF7344838.1"/>
    <property type="molecule type" value="Genomic_DNA"/>
</dbReference>
<dbReference type="PANTHER" id="PTHR12743">
    <property type="entry name" value="CYTOCHROME C1 HEME LYASE"/>
    <property type="match status" value="1"/>
</dbReference>
<dbReference type="PROSITE" id="PS00822">
    <property type="entry name" value="CYTO_HEME_LYASE_2"/>
    <property type="match status" value="1"/>
</dbReference>
<keyword evidence="13" id="KW-1185">Reference proteome</keyword>
<organism evidence="12 13">
    <name type="scientific">Mycena venus</name>
    <dbReference type="NCBI Taxonomy" id="2733690"/>
    <lineage>
        <taxon>Eukaryota</taxon>
        <taxon>Fungi</taxon>
        <taxon>Dikarya</taxon>
        <taxon>Basidiomycota</taxon>
        <taxon>Agaricomycotina</taxon>
        <taxon>Agaricomycetes</taxon>
        <taxon>Agaricomycetidae</taxon>
        <taxon>Agaricales</taxon>
        <taxon>Marasmiineae</taxon>
        <taxon>Mycenaceae</taxon>
        <taxon>Mycena</taxon>
    </lineage>
</organism>
<comment type="subcellular location">
    <subcellularLocation>
        <location evidence="1 10">Mitochondrion inner membrane</location>
    </subcellularLocation>
</comment>
<evidence type="ECO:0000256" key="9">
    <source>
        <dbReference type="ARBA" id="ARBA00023239"/>
    </source>
</evidence>
<dbReference type="Proteomes" id="UP000620124">
    <property type="component" value="Unassembled WGS sequence"/>
</dbReference>
<dbReference type="AlphaFoldDB" id="A0A8H6XN73"/>
<feature type="region of interest" description="Disordered" evidence="11">
    <location>
        <begin position="1"/>
        <end position="78"/>
    </location>
</feature>
<evidence type="ECO:0000313" key="12">
    <source>
        <dbReference type="EMBL" id="KAF7344838.1"/>
    </source>
</evidence>
<dbReference type="EC" id="4.4.1.17" evidence="10"/>
<feature type="compositionally biased region" description="Polar residues" evidence="11">
    <location>
        <begin position="40"/>
        <end position="63"/>
    </location>
</feature>
<keyword evidence="6 10" id="KW-0408">Iron</keyword>
<comment type="similarity">
    <text evidence="2 10">Belongs to the cytochrome c-type heme lyase family.</text>
</comment>
<protein>
    <recommendedName>
        <fullName evidence="10">Holocytochrome c-type synthase</fullName>
        <ecNumber evidence="10">4.4.1.17</ecNumber>
    </recommendedName>
</protein>
<evidence type="ECO:0000256" key="2">
    <source>
        <dbReference type="ARBA" id="ARBA00007255"/>
    </source>
</evidence>
<evidence type="ECO:0000256" key="5">
    <source>
        <dbReference type="ARBA" id="ARBA00022792"/>
    </source>
</evidence>
<feature type="compositionally biased region" description="Low complexity" evidence="11">
    <location>
        <begin position="29"/>
        <end position="39"/>
    </location>
</feature>
<evidence type="ECO:0000256" key="6">
    <source>
        <dbReference type="ARBA" id="ARBA00023004"/>
    </source>
</evidence>
<accession>A0A8H6XN73</accession>
<proteinExistence type="inferred from homology"/>
<dbReference type="InterPro" id="IPR000511">
    <property type="entry name" value="Holocyt_c/c1_synthase"/>
</dbReference>
<evidence type="ECO:0000256" key="4">
    <source>
        <dbReference type="ARBA" id="ARBA00022723"/>
    </source>
</evidence>
<evidence type="ECO:0000256" key="3">
    <source>
        <dbReference type="ARBA" id="ARBA00022617"/>
    </source>
</evidence>
<comment type="function">
    <text evidence="10">Lyase that catalyzes the covalent linking of the heme group to the cytochrome C apoprotein to produce the mature functional cytochrome.</text>
</comment>
<evidence type="ECO:0000256" key="8">
    <source>
        <dbReference type="ARBA" id="ARBA00023136"/>
    </source>
</evidence>
<gene>
    <name evidence="12" type="ORF">MVEN_01645500</name>
</gene>
<keyword evidence="7 10" id="KW-0496">Mitochondrion</keyword>
<keyword evidence="4 10" id="KW-0479">Metal-binding</keyword>
<dbReference type="GO" id="GO:0004408">
    <property type="term" value="F:holocytochrome-c synthase activity"/>
    <property type="evidence" value="ECO:0007669"/>
    <property type="project" value="UniProtKB-EC"/>
</dbReference>
<keyword evidence="3 10" id="KW-0349">Heme</keyword>
<comment type="catalytic activity">
    <reaction evidence="10">
        <text>holo-[cytochrome c] = apo-[cytochrome c] + heme b</text>
        <dbReference type="Rhea" id="RHEA:22648"/>
        <dbReference type="Rhea" id="RHEA-COMP:10725"/>
        <dbReference type="Rhea" id="RHEA-COMP:10726"/>
        <dbReference type="ChEBI" id="CHEBI:29950"/>
        <dbReference type="ChEBI" id="CHEBI:60344"/>
        <dbReference type="ChEBI" id="CHEBI:83739"/>
        <dbReference type="EC" id="4.4.1.17"/>
    </reaction>
</comment>
<evidence type="ECO:0000256" key="1">
    <source>
        <dbReference type="ARBA" id="ARBA00004273"/>
    </source>
</evidence>
<dbReference type="PANTHER" id="PTHR12743:SF3">
    <property type="entry name" value="HOLOCYTOCHROME-C SYNTHASE"/>
    <property type="match status" value="1"/>
</dbReference>
<keyword evidence="5 10" id="KW-0999">Mitochondrion inner membrane</keyword>
<dbReference type="OrthoDB" id="4243at2759"/>
<name>A0A8H6XN73_9AGAR</name>
<keyword evidence="9 10" id="KW-0456">Lyase</keyword>